<keyword evidence="9" id="KW-0812">Transmembrane</keyword>
<dbReference type="RefSeq" id="WP_166320576.1">
    <property type="nucleotide sequence ID" value="NZ_CP049866.1"/>
</dbReference>
<dbReference type="GO" id="GO:0071586">
    <property type="term" value="P:CAAX-box protein processing"/>
    <property type="evidence" value="ECO:0007669"/>
    <property type="project" value="InterPro"/>
</dbReference>
<evidence type="ECO:0000313" key="12">
    <source>
        <dbReference type="Proteomes" id="UP000502035"/>
    </source>
</evidence>
<comment type="cofactor">
    <cofactor evidence="7 8">
        <name>Zn(2+)</name>
        <dbReference type="ChEBI" id="CHEBI:29105"/>
    </cofactor>
    <text evidence="7 8">Binds 1 zinc ion per subunit.</text>
</comment>
<dbReference type="Pfam" id="PF01435">
    <property type="entry name" value="Peptidase_M48"/>
    <property type="match status" value="1"/>
</dbReference>
<feature type="transmembrane region" description="Helical" evidence="9">
    <location>
        <begin position="99"/>
        <end position="126"/>
    </location>
</feature>
<evidence type="ECO:0000256" key="9">
    <source>
        <dbReference type="SAM" id="Phobius"/>
    </source>
</evidence>
<feature type="domain" description="Peptidase M48" evidence="10">
    <location>
        <begin position="209"/>
        <end position="408"/>
    </location>
</feature>
<dbReference type="CDD" id="cd07343">
    <property type="entry name" value="M48A_Zmpste24p_like"/>
    <property type="match status" value="1"/>
</dbReference>
<evidence type="ECO:0000256" key="5">
    <source>
        <dbReference type="ARBA" id="ARBA00023049"/>
    </source>
</evidence>
<evidence type="ECO:0000256" key="2">
    <source>
        <dbReference type="ARBA" id="ARBA00022723"/>
    </source>
</evidence>
<keyword evidence="5 8" id="KW-0482">Metalloprotease</keyword>
<dbReference type="GO" id="GO:0004222">
    <property type="term" value="F:metalloendopeptidase activity"/>
    <property type="evidence" value="ECO:0007669"/>
    <property type="project" value="InterPro"/>
</dbReference>
<keyword evidence="4 7" id="KW-0862">Zinc</keyword>
<evidence type="ECO:0000256" key="8">
    <source>
        <dbReference type="RuleBase" id="RU003983"/>
    </source>
</evidence>
<keyword evidence="12" id="KW-1185">Reference proteome</keyword>
<feature type="active site" evidence="6">
    <location>
        <position position="278"/>
    </location>
</feature>
<feature type="transmembrane region" description="Helical" evidence="9">
    <location>
        <begin position="12"/>
        <end position="32"/>
    </location>
</feature>
<feature type="transmembrane region" description="Helical" evidence="9">
    <location>
        <begin position="67"/>
        <end position="87"/>
    </location>
</feature>
<organism evidence="11 12">
    <name type="scientific">Nocardioides piscis</name>
    <dbReference type="NCBI Taxonomy" id="2714938"/>
    <lineage>
        <taxon>Bacteria</taxon>
        <taxon>Bacillati</taxon>
        <taxon>Actinomycetota</taxon>
        <taxon>Actinomycetes</taxon>
        <taxon>Propionibacteriales</taxon>
        <taxon>Nocardioidaceae</taxon>
        <taxon>Nocardioides</taxon>
    </lineage>
</organism>
<dbReference type="GO" id="GO:0046872">
    <property type="term" value="F:metal ion binding"/>
    <property type="evidence" value="ECO:0007669"/>
    <property type="project" value="UniProtKB-KW"/>
</dbReference>
<feature type="binding site" evidence="7">
    <location>
        <position position="277"/>
    </location>
    <ligand>
        <name>Zn(2+)</name>
        <dbReference type="ChEBI" id="CHEBI:29105"/>
        <note>catalytic</note>
    </ligand>
</feature>
<proteinExistence type="inferred from homology"/>
<evidence type="ECO:0000259" key="10">
    <source>
        <dbReference type="Pfam" id="PF01435"/>
    </source>
</evidence>
<name>A0A6G7YJH7_9ACTN</name>
<evidence type="ECO:0000256" key="4">
    <source>
        <dbReference type="ARBA" id="ARBA00022833"/>
    </source>
</evidence>
<dbReference type="EMBL" id="CP049866">
    <property type="protein sequence ID" value="QIK76892.1"/>
    <property type="molecule type" value="Genomic_DNA"/>
</dbReference>
<comment type="similarity">
    <text evidence="8">Belongs to the peptidase M48 family.</text>
</comment>
<reference evidence="11 12" key="1">
    <citation type="submission" date="2020-03" db="EMBL/GenBank/DDBJ databases">
        <title>Nocardioides sp. nov., isolated from fish.</title>
        <authorList>
            <person name="Hyun D.-W."/>
            <person name="Bae J.-W."/>
        </authorList>
    </citation>
    <scope>NUCLEOTIDE SEQUENCE [LARGE SCALE GENOMIC DNA]</scope>
    <source>
        <strain evidence="11 12">HDW12A</strain>
    </source>
</reference>
<evidence type="ECO:0000256" key="1">
    <source>
        <dbReference type="ARBA" id="ARBA00022670"/>
    </source>
</evidence>
<evidence type="ECO:0000256" key="3">
    <source>
        <dbReference type="ARBA" id="ARBA00022801"/>
    </source>
</evidence>
<protein>
    <submittedName>
        <fullName evidence="11">M48 family metallopeptidase</fullName>
    </submittedName>
</protein>
<dbReference type="PANTHER" id="PTHR10120">
    <property type="entry name" value="CAAX PRENYL PROTEASE 1"/>
    <property type="match status" value="1"/>
</dbReference>
<keyword evidence="2 7" id="KW-0479">Metal-binding</keyword>
<feature type="transmembrane region" description="Helical" evidence="9">
    <location>
        <begin position="146"/>
        <end position="167"/>
    </location>
</feature>
<feature type="transmembrane region" description="Helical" evidence="9">
    <location>
        <begin position="287"/>
        <end position="311"/>
    </location>
</feature>
<feature type="binding site" evidence="7">
    <location>
        <position position="281"/>
    </location>
    <ligand>
        <name>Zn(2+)</name>
        <dbReference type="ChEBI" id="CHEBI:29105"/>
        <note>catalytic</note>
    </ligand>
</feature>
<feature type="binding site" evidence="7">
    <location>
        <position position="351"/>
    </location>
    <ligand>
        <name>Zn(2+)</name>
        <dbReference type="ChEBI" id="CHEBI:29105"/>
        <note>catalytic</note>
    </ligand>
</feature>
<evidence type="ECO:0000256" key="6">
    <source>
        <dbReference type="PIRSR" id="PIRSR627057-1"/>
    </source>
</evidence>
<dbReference type="InterPro" id="IPR027057">
    <property type="entry name" value="CAXX_Prtase_1"/>
</dbReference>
<feature type="active site" description="Proton donor" evidence="6">
    <location>
        <position position="355"/>
    </location>
</feature>
<gene>
    <name evidence="11" type="ORF">G7071_17080</name>
</gene>
<dbReference type="AlphaFoldDB" id="A0A6G7YJH7"/>
<dbReference type="InterPro" id="IPR001915">
    <property type="entry name" value="Peptidase_M48"/>
</dbReference>
<keyword evidence="3 8" id="KW-0378">Hydrolase</keyword>
<dbReference type="Gene3D" id="3.30.2010.10">
    <property type="entry name" value="Metalloproteases ('zincins'), catalytic domain"/>
    <property type="match status" value="1"/>
</dbReference>
<feature type="transmembrane region" description="Helical" evidence="9">
    <location>
        <begin position="174"/>
        <end position="197"/>
    </location>
</feature>
<evidence type="ECO:0000256" key="7">
    <source>
        <dbReference type="PIRSR" id="PIRSR627057-2"/>
    </source>
</evidence>
<dbReference type="KEGG" id="npi:G7071_17080"/>
<keyword evidence="9" id="KW-1133">Transmembrane helix</keyword>
<evidence type="ECO:0000313" key="11">
    <source>
        <dbReference type="EMBL" id="QIK76892.1"/>
    </source>
</evidence>
<dbReference type="Proteomes" id="UP000502035">
    <property type="component" value="Chromosome"/>
</dbReference>
<keyword evidence="1 8" id="KW-0645">Protease</keyword>
<keyword evidence="9" id="KW-0472">Membrane</keyword>
<sequence>MLAGRLARHPALVVTLLSALGFVVVAAIWVPWQPVPGGAPVAVRPESVFSADEIERAEDYASWARGWSLLSLAISLVVSSVLGFSRVGRRLMKRLPGPWWIKVVLGVLAISLVGRLATLACSIMLHRHRLANGLSNQSWWGYARDVATNELITVVTTSIGLLLLIGAARRWPRVWPAIAAAVLAGLVVLGSFIYPLVVEPLFNSFTPMPDGELRSAVIDLAEREGVRVDDVLVADASRRTTTLNAYVSGFGDTRRVVVYDTLVESLPHDQALSVIAHEVAHTANDDVVVGTALGALGAAAGVGLLGLLLSGRAGRRHPVSDPGAVPLVLALVVLATLATSPLQNAISRRVETRADVVALEATRDADAFVEMQRALALRSLADPTPPAWMHWWWGSHPVTLERIALARHMGARE</sequence>
<accession>A0A6G7YJH7</accession>